<dbReference type="AlphaFoldDB" id="A0A517QQD9"/>
<feature type="compositionally biased region" description="Pro residues" evidence="1">
    <location>
        <begin position="311"/>
        <end position="331"/>
    </location>
</feature>
<feature type="compositionally biased region" description="Low complexity" evidence="1">
    <location>
        <begin position="364"/>
        <end position="382"/>
    </location>
</feature>
<protein>
    <submittedName>
        <fullName evidence="2">Ser-Thr-rich glycosyl-phosphatidyl-inositol-anchored membrane family protein</fullName>
    </submittedName>
</protein>
<name>A0A517QQD9_9PLAN</name>
<reference evidence="2 3" key="1">
    <citation type="submission" date="2019-02" db="EMBL/GenBank/DDBJ databases">
        <title>Deep-cultivation of Planctomycetes and their phenomic and genomic characterization uncovers novel biology.</title>
        <authorList>
            <person name="Wiegand S."/>
            <person name="Jogler M."/>
            <person name="Boedeker C."/>
            <person name="Pinto D."/>
            <person name="Vollmers J."/>
            <person name="Rivas-Marin E."/>
            <person name="Kohn T."/>
            <person name="Peeters S.H."/>
            <person name="Heuer A."/>
            <person name="Rast P."/>
            <person name="Oberbeckmann S."/>
            <person name="Bunk B."/>
            <person name="Jeske O."/>
            <person name="Meyerdierks A."/>
            <person name="Storesund J.E."/>
            <person name="Kallscheuer N."/>
            <person name="Luecker S."/>
            <person name="Lage O.M."/>
            <person name="Pohl T."/>
            <person name="Merkel B.J."/>
            <person name="Hornburger P."/>
            <person name="Mueller R.-W."/>
            <person name="Bruemmer F."/>
            <person name="Labrenz M."/>
            <person name="Spormann A.M."/>
            <person name="Op den Camp H."/>
            <person name="Overmann J."/>
            <person name="Amann R."/>
            <person name="Jetten M.S.M."/>
            <person name="Mascher T."/>
            <person name="Medema M.H."/>
            <person name="Devos D.P."/>
            <person name="Kaster A.-K."/>
            <person name="Ovreas L."/>
            <person name="Rohde M."/>
            <person name="Galperin M.Y."/>
            <person name="Jogler C."/>
        </authorList>
    </citation>
    <scope>NUCLEOTIDE SEQUENCE [LARGE SCALE GENOMIC DNA]</scope>
    <source>
        <strain evidence="2 3">Mal48</strain>
    </source>
</reference>
<feature type="compositionally biased region" description="Basic and acidic residues" evidence="1">
    <location>
        <begin position="383"/>
        <end position="392"/>
    </location>
</feature>
<dbReference type="KEGG" id="tpol:Mal48_31060"/>
<keyword evidence="3" id="KW-1185">Reference proteome</keyword>
<dbReference type="Proteomes" id="UP000315724">
    <property type="component" value="Chromosome"/>
</dbReference>
<evidence type="ECO:0000313" key="2">
    <source>
        <dbReference type="EMBL" id="QDT33850.1"/>
    </source>
</evidence>
<dbReference type="OrthoDB" id="257265at2"/>
<evidence type="ECO:0000256" key="1">
    <source>
        <dbReference type="SAM" id="MobiDB-lite"/>
    </source>
</evidence>
<organism evidence="2 3">
    <name type="scientific">Thalassoglobus polymorphus</name>
    <dbReference type="NCBI Taxonomy" id="2527994"/>
    <lineage>
        <taxon>Bacteria</taxon>
        <taxon>Pseudomonadati</taxon>
        <taxon>Planctomycetota</taxon>
        <taxon>Planctomycetia</taxon>
        <taxon>Planctomycetales</taxon>
        <taxon>Planctomycetaceae</taxon>
        <taxon>Thalassoglobus</taxon>
    </lineage>
</organism>
<feature type="region of interest" description="Disordered" evidence="1">
    <location>
        <begin position="289"/>
        <end position="392"/>
    </location>
</feature>
<proteinExistence type="predicted"/>
<feature type="compositionally biased region" description="Low complexity" evidence="1">
    <location>
        <begin position="301"/>
        <end position="310"/>
    </location>
</feature>
<sequence>MLNFFRNWNTLEARKERTPSVLLSLIILCFLATGAFAADPVFSRTNKFKIPFQFDQAELKKIGANEIQLFVSINRGASWRLHDSVQPDAGKFTYEASEDGEFWFSVRTRTSNGLTYPAGNHEPGLKVIIDTKQPSLSLDLAETPVGGEVELQWNATDDHLIESSLQLEFLDPVQQTWERVEVRPAKQGRTSWSVPKAGLVEVRGRIQDAAGNLAEIATQTIVAGISNPANPAQQNSRPVAKDAKPQMLANQPLDIGMEIHPKNDSRIGSKFQGTDLILPGDDLLKKTPVTAVSNGNGSNELAPLQKAAPKATPPPLAGDPFSTPPPQPTPPQQTDLFQQTTPPQQKRSTQEATPTPKPTPPQQEIPTQQSEFGSKESMTSPKMSEESEEKSKFVDKKLVNIQRSVKDAAGRSVGHLVNSNTFRIAYELEDVGPSGVSRVELYITEDGGAKWFHYGSDQDRVSPIVATVPRDGQYGFSFRIRNGAGIVATPPQPGDKPEIVITVDQTRPVVKVKSPLQVEGKDKLKIEWTANDLHLDANAVALYYALKAEGPWVLIDGWKPNTNSYTWDVPQGIASQFFLRLDVRDAAGNISRNDVKAPFSIDTAKPTARVIEIESLQNDPK</sequence>
<evidence type="ECO:0000313" key="3">
    <source>
        <dbReference type="Proteomes" id="UP000315724"/>
    </source>
</evidence>
<dbReference type="EMBL" id="CP036267">
    <property type="protein sequence ID" value="QDT33850.1"/>
    <property type="molecule type" value="Genomic_DNA"/>
</dbReference>
<feature type="compositionally biased region" description="Polar residues" evidence="1">
    <location>
        <begin position="290"/>
        <end position="299"/>
    </location>
</feature>
<accession>A0A517QQD9</accession>
<gene>
    <name evidence="2" type="ORF">Mal48_31060</name>
</gene>
<dbReference type="RefSeq" id="WP_145200817.1">
    <property type="nucleotide sequence ID" value="NZ_CP036267.1"/>
</dbReference>
<feature type="compositionally biased region" description="Low complexity" evidence="1">
    <location>
        <begin position="332"/>
        <end position="354"/>
    </location>
</feature>